<keyword evidence="2" id="KW-1185">Reference proteome</keyword>
<comment type="caution">
    <text evidence="1">The sequence shown here is derived from an EMBL/GenBank/DDBJ whole genome shotgun (WGS) entry which is preliminary data.</text>
</comment>
<dbReference type="RefSeq" id="WP_380840349.1">
    <property type="nucleotide sequence ID" value="NZ_JBHMCZ010000006.1"/>
</dbReference>
<accession>A0ABV9XN46</accession>
<organism evidence="1 2">
    <name type="scientific">Streptomyces coeruleoprunus</name>
    <dbReference type="NCBI Taxonomy" id="285563"/>
    <lineage>
        <taxon>Bacteria</taxon>
        <taxon>Bacillati</taxon>
        <taxon>Actinomycetota</taxon>
        <taxon>Actinomycetes</taxon>
        <taxon>Kitasatosporales</taxon>
        <taxon>Streptomycetaceae</taxon>
        <taxon>Streptomyces</taxon>
    </lineage>
</organism>
<evidence type="ECO:0000313" key="2">
    <source>
        <dbReference type="Proteomes" id="UP001595829"/>
    </source>
</evidence>
<protein>
    <submittedName>
        <fullName evidence="1">Uncharacterized protein</fullName>
    </submittedName>
</protein>
<reference evidence="2" key="1">
    <citation type="journal article" date="2019" name="Int. J. Syst. Evol. Microbiol.">
        <title>The Global Catalogue of Microorganisms (GCM) 10K type strain sequencing project: providing services to taxonomists for standard genome sequencing and annotation.</title>
        <authorList>
            <consortium name="The Broad Institute Genomics Platform"/>
            <consortium name="The Broad Institute Genome Sequencing Center for Infectious Disease"/>
            <person name="Wu L."/>
            <person name="Ma J."/>
        </authorList>
    </citation>
    <scope>NUCLEOTIDE SEQUENCE [LARGE SCALE GENOMIC DNA]</scope>
    <source>
        <strain evidence="2">CGMCC 4.1648</strain>
    </source>
</reference>
<evidence type="ECO:0000313" key="1">
    <source>
        <dbReference type="EMBL" id="MFC5026424.1"/>
    </source>
</evidence>
<gene>
    <name evidence="1" type="ORF">ACFPM3_30245</name>
</gene>
<dbReference type="Proteomes" id="UP001595829">
    <property type="component" value="Unassembled WGS sequence"/>
</dbReference>
<dbReference type="EMBL" id="JBHSJD010000024">
    <property type="protein sequence ID" value="MFC5026424.1"/>
    <property type="molecule type" value="Genomic_DNA"/>
</dbReference>
<sequence length="40" mass="4038">MSEAQAPVQVQDGETEEVIVPAGGELLLPPAPSPFPAPAP</sequence>
<proteinExistence type="predicted"/>
<name>A0ABV9XN46_9ACTN</name>